<evidence type="ECO:0000313" key="3">
    <source>
        <dbReference type="Proteomes" id="UP000766486"/>
    </source>
</evidence>
<feature type="region of interest" description="Disordered" evidence="1">
    <location>
        <begin position="1"/>
        <end position="41"/>
    </location>
</feature>
<proteinExistence type="predicted"/>
<name>A0ABY6TYI3_BIOOC</name>
<protein>
    <submittedName>
        <fullName evidence="2">Uncharacterized protein</fullName>
    </submittedName>
</protein>
<dbReference type="PANTHER" id="PTHR40619:SF3">
    <property type="entry name" value="FUNGAL STAND N-TERMINAL GOODBYE DOMAIN-CONTAINING PROTEIN"/>
    <property type="match status" value="1"/>
</dbReference>
<accession>A0ABY6TYI3</accession>
<gene>
    <name evidence="2" type="ORF">CLO192961_LOCUS125326</name>
</gene>
<dbReference type="EMBL" id="CABFNS010000711">
    <property type="protein sequence ID" value="VUC23753.1"/>
    <property type="molecule type" value="Genomic_DNA"/>
</dbReference>
<evidence type="ECO:0000256" key="1">
    <source>
        <dbReference type="SAM" id="MobiDB-lite"/>
    </source>
</evidence>
<organism evidence="2 3">
    <name type="scientific">Bionectria ochroleuca</name>
    <name type="common">Gliocladium roseum</name>
    <dbReference type="NCBI Taxonomy" id="29856"/>
    <lineage>
        <taxon>Eukaryota</taxon>
        <taxon>Fungi</taxon>
        <taxon>Dikarya</taxon>
        <taxon>Ascomycota</taxon>
        <taxon>Pezizomycotina</taxon>
        <taxon>Sordariomycetes</taxon>
        <taxon>Hypocreomycetidae</taxon>
        <taxon>Hypocreales</taxon>
        <taxon>Bionectriaceae</taxon>
        <taxon>Clonostachys</taxon>
    </lineage>
</organism>
<dbReference type="PANTHER" id="PTHR40619">
    <property type="entry name" value="FUNGAL STAND N-TERMINAL GOODBYE DOMAIN-CONTAINING PROTEIN"/>
    <property type="match status" value="1"/>
</dbReference>
<evidence type="ECO:0000313" key="2">
    <source>
        <dbReference type="EMBL" id="VUC23753.1"/>
    </source>
</evidence>
<comment type="caution">
    <text evidence="2">The sequence shown here is derived from an EMBL/GenBank/DDBJ whole genome shotgun (WGS) entry which is preliminary data.</text>
</comment>
<dbReference type="Proteomes" id="UP000766486">
    <property type="component" value="Unassembled WGS sequence"/>
</dbReference>
<keyword evidence="3" id="KW-1185">Reference proteome</keyword>
<reference evidence="2 3" key="1">
    <citation type="submission" date="2019-06" db="EMBL/GenBank/DDBJ databases">
        <authorList>
            <person name="Broberg M."/>
        </authorList>
    </citation>
    <scope>NUCLEOTIDE SEQUENCE [LARGE SCALE GENOMIC DNA]</scope>
</reference>
<sequence>MSFLSSLFPRQADPEPASAIDSGPETYPESDASDGPVNSKSALTEKVRDQLASVVPDIGFVEERANETEASRAHEAVQRNSLYKTWLKSSNSEKLLVYYEPENDDDPNGVTALSALCLRVRADFLNQEEKKTKGQTSRKEKNLHGKNIVLLWFSSQHKHEDEYKTRGKRARAMLGSLTSQLIAECRHRDISMQGLEKYTDRAVTRHTDNRLELFKMLVRQIPSDYGLACIIDDVCYFDQPELRDGACKVFECLFSLNNDRLVKAKVNMFFTSRSKPTLVYDYFQKPDRTIVWDDL</sequence>